<dbReference type="EMBL" id="CM029038">
    <property type="protein sequence ID" value="KAG2649851.1"/>
    <property type="molecule type" value="Genomic_DNA"/>
</dbReference>
<evidence type="ECO:0000313" key="2">
    <source>
        <dbReference type="EMBL" id="KAG2649851.1"/>
    </source>
</evidence>
<dbReference type="Proteomes" id="UP000823388">
    <property type="component" value="Chromosome 1N"/>
</dbReference>
<accession>A0A8T0WJQ0</accession>
<dbReference type="AlphaFoldDB" id="A0A8T0WJQ0"/>
<feature type="compositionally biased region" description="Basic and acidic residues" evidence="1">
    <location>
        <begin position="110"/>
        <end position="119"/>
    </location>
</feature>
<comment type="caution">
    <text evidence="2">The sequence shown here is derived from an EMBL/GenBank/DDBJ whole genome shotgun (WGS) entry which is preliminary data.</text>
</comment>
<gene>
    <name evidence="2" type="ORF">PVAP13_1NG136019</name>
</gene>
<protein>
    <submittedName>
        <fullName evidence="2">Uncharacterized protein</fullName>
    </submittedName>
</protein>
<feature type="region of interest" description="Disordered" evidence="1">
    <location>
        <begin position="1"/>
        <end position="152"/>
    </location>
</feature>
<reference evidence="2" key="1">
    <citation type="submission" date="2020-05" db="EMBL/GenBank/DDBJ databases">
        <title>WGS assembly of Panicum virgatum.</title>
        <authorList>
            <person name="Lovell J.T."/>
            <person name="Jenkins J."/>
            <person name="Shu S."/>
            <person name="Juenger T.E."/>
            <person name="Schmutz J."/>
        </authorList>
    </citation>
    <scope>NUCLEOTIDE SEQUENCE</scope>
    <source>
        <strain evidence="2">AP13</strain>
    </source>
</reference>
<evidence type="ECO:0000313" key="3">
    <source>
        <dbReference type="Proteomes" id="UP000823388"/>
    </source>
</evidence>
<organism evidence="2 3">
    <name type="scientific">Panicum virgatum</name>
    <name type="common">Blackwell switchgrass</name>
    <dbReference type="NCBI Taxonomy" id="38727"/>
    <lineage>
        <taxon>Eukaryota</taxon>
        <taxon>Viridiplantae</taxon>
        <taxon>Streptophyta</taxon>
        <taxon>Embryophyta</taxon>
        <taxon>Tracheophyta</taxon>
        <taxon>Spermatophyta</taxon>
        <taxon>Magnoliopsida</taxon>
        <taxon>Liliopsida</taxon>
        <taxon>Poales</taxon>
        <taxon>Poaceae</taxon>
        <taxon>PACMAD clade</taxon>
        <taxon>Panicoideae</taxon>
        <taxon>Panicodae</taxon>
        <taxon>Paniceae</taxon>
        <taxon>Panicinae</taxon>
        <taxon>Panicum</taxon>
        <taxon>Panicum sect. Hiantes</taxon>
    </lineage>
</organism>
<proteinExistence type="predicted"/>
<name>A0A8T0WJQ0_PANVG</name>
<feature type="compositionally biased region" description="Basic and acidic residues" evidence="1">
    <location>
        <begin position="132"/>
        <end position="152"/>
    </location>
</feature>
<feature type="compositionally biased region" description="Basic and acidic residues" evidence="1">
    <location>
        <begin position="67"/>
        <end position="82"/>
    </location>
</feature>
<evidence type="ECO:0000256" key="1">
    <source>
        <dbReference type="SAM" id="MobiDB-lite"/>
    </source>
</evidence>
<keyword evidence="3" id="KW-1185">Reference proteome</keyword>
<sequence>MDGAGQSRPAPPPSSSATPLRTGPPRRHRARREDGGAEEPPPQREGGWRGGGVAAADPVELGAAELEAARYRLKEGGREREGGGGQRSSASPAHVQGGPAPDAALPHPHVAREGRRRQEGAAQRRLRGMKGRGREKSREWRRIERDQTRVSV</sequence>